<protein>
    <submittedName>
        <fullName evidence="7">5'-Nucleotidase-like</fullName>
    </submittedName>
</protein>
<feature type="domain" description="Calcineurin-like phosphoesterase" evidence="5">
    <location>
        <begin position="80"/>
        <end position="331"/>
    </location>
</feature>
<dbReference type="GO" id="GO:0008253">
    <property type="term" value="F:5'-nucleotidase activity"/>
    <property type="evidence" value="ECO:0007669"/>
    <property type="project" value="TreeGrafter"/>
</dbReference>
<evidence type="ECO:0000256" key="3">
    <source>
        <dbReference type="RuleBase" id="RU362119"/>
    </source>
</evidence>
<dbReference type="PROSITE" id="PS00785">
    <property type="entry name" value="5_NUCLEOTIDASE_1"/>
    <property type="match status" value="1"/>
</dbReference>
<evidence type="ECO:0000256" key="2">
    <source>
        <dbReference type="ARBA" id="ARBA00022729"/>
    </source>
</evidence>
<dbReference type="GO" id="GO:0008768">
    <property type="term" value="F:UDP-sugar diphosphatase activity"/>
    <property type="evidence" value="ECO:0007669"/>
    <property type="project" value="TreeGrafter"/>
</dbReference>
<keyword evidence="2" id="KW-0732">Signal</keyword>
<dbReference type="Proteomes" id="UP000001818">
    <property type="component" value="Chromosome"/>
</dbReference>
<gene>
    <name evidence="7" type="ordered locus">RPD_4302</name>
</gene>
<dbReference type="CDD" id="cd07412">
    <property type="entry name" value="MPP_YhcR_N"/>
    <property type="match status" value="1"/>
</dbReference>
<dbReference type="KEGG" id="rpd:RPD_4302"/>
<dbReference type="PANTHER" id="PTHR11575:SF24">
    <property type="entry name" value="5'-NUCLEOTIDASE"/>
    <property type="match status" value="1"/>
</dbReference>
<dbReference type="InterPro" id="IPR006179">
    <property type="entry name" value="5_nucleotidase/apyrase"/>
</dbReference>
<name>Q130H0_RHOPS</name>
<dbReference type="GO" id="GO:0000166">
    <property type="term" value="F:nucleotide binding"/>
    <property type="evidence" value="ECO:0007669"/>
    <property type="project" value="UniProtKB-KW"/>
</dbReference>
<reference evidence="7 8" key="1">
    <citation type="submission" date="2006-03" db="EMBL/GenBank/DDBJ databases">
        <title>Complete sequence of Rhodopseudomonas palustris BisB5.</title>
        <authorList>
            <consortium name="US DOE Joint Genome Institute"/>
            <person name="Copeland A."/>
            <person name="Lucas S."/>
            <person name="Lapidus A."/>
            <person name="Barry K."/>
            <person name="Detter J.C."/>
            <person name="Glavina del Rio T."/>
            <person name="Hammon N."/>
            <person name="Israni S."/>
            <person name="Dalin E."/>
            <person name="Tice H."/>
            <person name="Pitluck S."/>
            <person name="Chain P."/>
            <person name="Malfatti S."/>
            <person name="Shin M."/>
            <person name="Vergez L."/>
            <person name="Schmutz J."/>
            <person name="Larimer F."/>
            <person name="Land M."/>
            <person name="Hauser L."/>
            <person name="Pelletier D.A."/>
            <person name="Kyrpides N."/>
            <person name="Lykidis A."/>
            <person name="Oda Y."/>
            <person name="Harwood C.S."/>
            <person name="Richardson P."/>
        </authorList>
    </citation>
    <scope>NUCLEOTIDE SEQUENCE [LARGE SCALE GENOMIC DNA]</scope>
    <source>
        <strain evidence="7 8">BisB5</strain>
    </source>
</reference>
<accession>Q130H0</accession>
<dbReference type="Pfam" id="PF00149">
    <property type="entry name" value="Metallophos"/>
    <property type="match status" value="1"/>
</dbReference>
<dbReference type="HOGENOM" id="CLU_005854_5_2_5"/>
<evidence type="ECO:0000259" key="5">
    <source>
        <dbReference type="Pfam" id="PF00149"/>
    </source>
</evidence>
<proteinExistence type="inferred from homology"/>
<dbReference type="InterPro" id="IPR036907">
    <property type="entry name" value="5'-Nucleotdase_C_sf"/>
</dbReference>
<feature type="region of interest" description="Disordered" evidence="4">
    <location>
        <begin position="1"/>
        <end position="48"/>
    </location>
</feature>
<evidence type="ECO:0000259" key="6">
    <source>
        <dbReference type="Pfam" id="PF02872"/>
    </source>
</evidence>
<evidence type="ECO:0000256" key="1">
    <source>
        <dbReference type="ARBA" id="ARBA00006654"/>
    </source>
</evidence>
<dbReference type="Pfam" id="PF02872">
    <property type="entry name" value="5_nucleotid_C"/>
    <property type="match status" value="1"/>
</dbReference>
<evidence type="ECO:0000313" key="7">
    <source>
        <dbReference type="EMBL" id="ABE41519.1"/>
    </source>
</evidence>
<dbReference type="PANTHER" id="PTHR11575">
    <property type="entry name" value="5'-NUCLEOTIDASE-RELATED"/>
    <property type="match status" value="1"/>
</dbReference>
<dbReference type="InterPro" id="IPR004843">
    <property type="entry name" value="Calcineurin-like_PHP"/>
</dbReference>
<keyword evidence="3" id="KW-0547">Nucleotide-binding</keyword>
<dbReference type="InterPro" id="IPR008334">
    <property type="entry name" value="5'-Nucleotdase_C"/>
</dbReference>
<dbReference type="GO" id="GO:0030288">
    <property type="term" value="C:outer membrane-bounded periplasmic space"/>
    <property type="evidence" value="ECO:0007669"/>
    <property type="project" value="TreeGrafter"/>
</dbReference>
<dbReference type="STRING" id="316057.RPD_4302"/>
<sequence>MIPKSGRRFPEMIMLDQEPGAGRRFDDQSSGSGERSPPHALHPGPSMTPRPLRLALLAPVVALTLASTPLFADDAAPVDLRILAINDFHGYLRPPQSGIAIDDPADPAKKITVPAGGAEHMATLIRQLRDGHPNSIFVAAGDLIGASPFLSAMFHDEPTIESLSLMGLALSAVGNHEFDEGKTELMRMQNGGCHPVDKCLGPQPFTGAKFQYLAASTVETATGNTILPAYAIREFGGIPVAFIGLTLKATPTMVSPPGVAGLQFKDEADTVNALLPELKARGVEAIVVLIHEGGFPSGGLNECPGISGPIVDIVRKFDKAVDVVISGHTHRAYRCTIDGRLVTSGDKYGTLVTAIDLALDPKTRDIVRAKADNVIVHTATLAKDPAQTALIETYDRLAGPIAARPAGAITAALSRVPNAAGESPLGDLVADAHLAATSDRETGGAAIAITNPGGLRADINPVSGGQAPFRVTFGDVFAAQPFRNQLVTMTLTGAQLKAALELQWQDPARPRILPVSKGFSYAWDNSGAPGARILAERMMLNGQPIAADQSYRVTVNAYLAAGGDGFSPFTQGTDRLTGVYDVDALFGYFKAHSPIAPAPLDRIMRLN</sequence>
<dbReference type="Gene3D" id="3.90.780.10">
    <property type="entry name" value="5'-Nucleotidase, C-terminal domain"/>
    <property type="match status" value="1"/>
</dbReference>
<dbReference type="SUPFAM" id="SSF55816">
    <property type="entry name" value="5'-nucleotidase (syn. UDP-sugar hydrolase), C-terminal domain"/>
    <property type="match status" value="1"/>
</dbReference>
<dbReference type="BioCyc" id="RPAL316057:RPD_RS21645-MONOMER"/>
<dbReference type="InterPro" id="IPR006146">
    <property type="entry name" value="5'-Nucleotdase_CS"/>
</dbReference>
<comment type="similarity">
    <text evidence="1 3">Belongs to the 5'-nucleotidase family.</text>
</comment>
<dbReference type="InterPro" id="IPR041831">
    <property type="entry name" value="YhcR_MPP"/>
</dbReference>
<dbReference type="eggNOG" id="COG0737">
    <property type="taxonomic scope" value="Bacteria"/>
</dbReference>
<evidence type="ECO:0000256" key="4">
    <source>
        <dbReference type="SAM" id="MobiDB-lite"/>
    </source>
</evidence>
<dbReference type="PRINTS" id="PR01607">
    <property type="entry name" value="APYRASEFAMLY"/>
</dbReference>
<dbReference type="GO" id="GO:0009166">
    <property type="term" value="P:nucleotide catabolic process"/>
    <property type="evidence" value="ECO:0007669"/>
    <property type="project" value="InterPro"/>
</dbReference>
<feature type="domain" description="5'-Nucleotidase C-terminal" evidence="6">
    <location>
        <begin position="411"/>
        <end position="569"/>
    </location>
</feature>
<dbReference type="EMBL" id="CP000283">
    <property type="protein sequence ID" value="ABE41519.1"/>
    <property type="molecule type" value="Genomic_DNA"/>
</dbReference>
<dbReference type="InterPro" id="IPR029052">
    <property type="entry name" value="Metallo-depent_PP-like"/>
</dbReference>
<dbReference type="SUPFAM" id="SSF56300">
    <property type="entry name" value="Metallo-dependent phosphatases"/>
    <property type="match status" value="1"/>
</dbReference>
<evidence type="ECO:0000313" key="8">
    <source>
        <dbReference type="Proteomes" id="UP000001818"/>
    </source>
</evidence>
<dbReference type="AlphaFoldDB" id="Q130H0"/>
<dbReference type="GO" id="GO:0046872">
    <property type="term" value="F:metal ion binding"/>
    <property type="evidence" value="ECO:0007669"/>
    <property type="project" value="InterPro"/>
</dbReference>
<organism evidence="7 8">
    <name type="scientific">Rhodopseudomonas palustris (strain BisB5)</name>
    <dbReference type="NCBI Taxonomy" id="316057"/>
    <lineage>
        <taxon>Bacteria</taxon>
        <taxon>Pseudomonadati</taxon>
        <taxon>Pseudomonadota</taxon>
        <taxon>Alphaproteobacteria</taxon>
        <taxon>Hyphomicrobiales</taxon>
        <taxon>Nitrobacteraceae</taxon>
        <taxon>Rhodopseudomonas</taxon>
    </lineage>
</organism>
<dbReference type="Gene3D" id="3.60.21.10">
    <property type="match status" value="1"/>
</dbReference>
<keyword evidence="3" id="KW-0378">Hydrolase</keyword>